<dbReference type="EMBL" id="JADCNL010000001">
    <property type="protein sequence ID" value="KAG0496964.1"/>
    <property type="molecule type" value="Genomic_DNA"/>
</dbReference>
<keyword evidence="1" id="KW-1133">Transmembrane helix</keyword>
<dbReference type="OrthoDB" id="408631at2759"/>
<sequence>MADARCNLLKFFFFFRFGATILPRFDGEAAPSPSPVPPISSFALTAGMTFYRLRCASSFCGFGLSDSKATNVTAIIRLSSACIRWRLWFTRLLVGFAVSKRLIFYYTLTARFL</sequence>
<reference evidence="3 4" key="1">
    <citation type="journal article" date="2020" name="Nat. Food">
        <title>A phased Vanilla planifolia genome enables genetic improvement of flavour and production.</title>
        <authorList>
            <person name="Hasing T."/>
            <person name="Tang H."/>
            <person name="Brym M."/>
            <person name="Khazi F."/>
            <person name="Huang T."/>
            <person name="Chambers A.H."/>
        </authorList>
    </citation>
    <scope>NUCLEOTIDE SEQUENCE [LARGE SCALE GENOMIC DNA]</scope>
    <source>
        <tissue evidence="3">Leaf</tissue>
    </source>
</reference>
<keyword evidence="2" id="KW-0732">Signal</keyword>
<organism evidence="3 4">
    <name type="scientific">Vanilla planifolia</name>
    <name type="common">Vanilla</name>
    <dbReference type="NCBI Taxonomy" id="51239"/>
    <lineage>
        <taxon>Eukaryota</taxon>
        <taxon>Viridiplantae</taxon>
        <taxon>Streptophyta</taxon>
        <taxon>Embryophyta</taxon>
        <taxon>Tracheophyta</taxon>
        <taxon>Spermatophyta</taxon>
        <taxon>Magnoliopsida</taxon>
        <taxon>Liliopsida</taxon>
        <taxon>Asparagales</taxon>
        <taxon>Orchidaceae</taxon>
        <taxon>Vanilloideae</taxon>
        <taxon>Vanilleae</taxon>
        <taxon>Vanilla</taxon>
    </lineage>
</organism>
<keyword evidence="1" id="KW-0472">Membrane</keyword>
<dbReference type="AlphaFoldDB" id="A0A835RWN1"/>
<proteinExistence type="predicted"/>
<evidence type="ECO:0000313" key="3">
    <source>
        <dbReference type="EMBL" id="KAG0496964.1"/>
    </source>
</evidence>
<comment type="caution">
    <text evidence="3">The sequence shown here is derived from an EMBL/GenBank/DDBJ whole genome shotgun (WGS) entry which is preliminary data.</text>
</comment>
<evidence type="ECO:0000256" key="1">
    <source>
        <dbReference type="SAM" id="Phobius"/>
    </source>
</evidence>
<name>A0A835RWN1_VANPL</name>
<protein>
    <recommendedName>
        <fullName evidence="5">Secreted protein</fullName>
    </recommendedName>
</protein>
<feature type="chain" id="PRO_5032745096" description="Secreted protein" evidence="2">
    <location>
        <begin position="21"/>
        <end position="113"/>
    </location>
</feature>
<feature type="signal peptide" evidence="2">
    <location>
        <begin position="1"/>
        <end position="20"/>
    </location>
</feature>
<accession>A0A835RWN1</accession>
<keyword evidence="1" id="KW-0812">Transmembrane</keyword>
<gene>
    <name evidence="3" type="ORF">HPP92_001655</name>
</gene>
<dbReference type="Proteomes" id="UP000636800">
    <property type="component" value="Chromosome 1"/>
</dbReference>
<keyword evidence="4" id="KW-1185">Reference proteome</keyword>
<evidence type="ECO:0008006" key="5">
    <source>
        <dbReference type="Google" id="ProtNLM"/>
    </source>
</evidence>
<evidence type="ECO:0000313" key="4">
    <source>
        <dbReference type="Proteomes" id="UP000636800"/>
    </source>
</evidence>
<evidence type="ECO:0000256" key="2">
    <source>
        <dbReference type="SAM" id="SignalP"/>
    </source>
</evidence>
<feature type="transmembrane region" description="Helical" evidence="1">
    <location>
        <begin position="87"/>
        <end position="108"/>
    </location>
</feature>